<dbReference type="Pfam" id="PF00440">
    <property type="entry name" value="TetR_N"/>
    <property type="match status" value="1"/>
</dbReference>
<dbReference type="PANTHER" id="PTHR30055:SF226">
    <property type="entry name" value="HTH-TYPE TRANSCRIPTIONAL REGULATOR PKSA"/>
    <property type="match status" value="1"/>
</dbReference>
<proteinExistence type="predicted"/>
<keyword evidence="5" id="KW-1185">Reference proteome</keyword>
<evidence type="ECO:0000313" key="4">
    <source>
        <dbReference type="EMBL" id="EON79003.1"/>
    </source>
</evidence>
<evidence type="ECO:0000259" key="3">
    <source>
        <dbReference type="PROSITE" id="PS50977"/>
    </source>
</evidence>
<dbReference type="EMBL" id="AQHR01000021">
    <property type="protein sequence ID" value="EON79003.1"/>
    <property type="molecule type" value="Genomic_DNA"/>
</dbReference>
<comment type="caution">
    <text evidence="4">The sequence shown here is derived from an EMBL/GenBank/DDBJ whole genome shotgun (WGS) entry which is preliminary data.</text>
</comment>
<organism evidence="4 5">
    <name type="scientific">Lunatimonas lonarensis</name>
    <dbReference type="NCBI Taxonomy" id="1232681"/>
    <lineage>
        <taxon>Bacteria</taxon>
        <taxon>Pseudomonadati</taxon>
        <taxon>Bacteroidota</taxon>
        <taxon>Cytophagia</taxon>
        <taxon>Cytophagales</taxon>
        <taxon>Cyclobacteriaceae</taxon>
    </lineage>
</organism>
<protein>
    <submittedName>
        <fullName evidence="4">Regulatory protein, TetR</fullName>
    </submittedName>
</protein>
<reference evidence="4 5" key="1">
    <citation type="submission" date="2013-02" db="EMBL/GenBank/DDBJ databases">
        <title>A novel strain isolated from Lonar lake, Maharashtra, India.</title>
        <authorList>
            <person name="Singh A."/>
        </authorList>
    </citation>
    <scope>NUCLEOTIDE SEQUENCE [LARGE SCALE GENOMIC DNA]</scope>
    <source>
        <strain evidence="4 5">AK24</strain>
    </source>
</reference>
<gene>
    <name evidence="4" type="ORF">ADIS_0596</name>
</gene>
<dbReference type="InterPro" id="IPR025722">
    <property type="entry name" value="TetR"/>
</dbReference>
<dbReference type="SUPFAM" id="SSF46689">
    <property type="entry name" value="Homeodomain-like"/>
    <property type="match status" value="1"/>
</dbReference>
<name>R7ZY87_9BACT</name>
<dbReference type="GO" id="GO:0003700">
    <property type="term" value="F:DNA-binding transcription factor activity"/>
    <property type="evidence" value="ECO:0007669"/>
    <property type="project" value="TreeGrafter"/>
</dbReference>
<dbReference type="OrthoDB" id="9785164at2"/>
<feature type="domain" description="HTH tetR-type" evidence="3">
    <location>
        <begin position="4"/>
        <end position="64"/>
    </location>
</feature>
<feature type="DNA-binding region" description="H-T-H motif" evidence="2">
    <location>
        <begin position="27"/>
        <end position="46"/>
    </location>
</feature>
<evidence type="ECO:0000256" key="1">
    <source>
        <dbReference type="ARBA" id="ARBA00023125"/>
    </source>
</evidence>
<dbReference type="InterPro" id="IPR050109">
    <property type="entry name" value="HTH-type_TetR-like_transc_reg"/>
</dbReference>
<dbReference type="PROSITE" id="PS50977">
    <property type="entry name" value="HTH_TETR_2"/>
    <property type="match status" value="1"/>
</dbReference>
<dbReference type="InterPro" id="IPR009057">
    <property type="entry name" value="Homeodomain-like_sf"/>
</dbReference>
<keyword evidence="1 2" id="KW-0238">DNA-binding</keyword>
<dbReference type="RefSeq" id="WP_010852745.1">
    <property type="nucleotide sequence ID" value="NZ_AQHR01000021.1"/>
</dbReference>
<evidence type="ECO:0000313" key="5">
    <source>
        <dbReference type="Proteomes" id="UP000013909"/>
    </source>
</evidence>
<accession>R7ZY87</accession>
<evidence type="ECO:0000256" key="2">
    <source>
        <dbReference type="PROSITE-ProRule" id="PRU00335"/>
    </source>
</evidence>
<dbReference type="PANTHER" id="PTHR30055">
    <property type="entry name" value="HTH-TYPE TRANSCRIPTIONAL REGULATOR RUTR"/>
    <property type="match status" value="1"/>
</dbReference>
<dbReference type="InterPro" id="IPR001647">
    <property type="entry name" value="HTH_TetR"/>
</dbReference>
<dbReference type="AlphaFoldDB" id="R7ZY87"/>
<dbReference type="PRINTS" id="PR00455">
    <property type="entry name" value="HTHTETR"/>
</dbReference>
<sequence length="198" mass="22480">MSNSSIDKKIISAAVTLFNEKGLIQTSFRDIGEALGISDGHVRYYFRTKEALLLAVFNQMDEEILSKVTLVEEHLGDLHARLKGQIEHVFGVMASYRFFFMESPKTLGQYPELIHAYARLMESRRQLFLMLFSELGKRGVFHVGFDGPTQERVFQTVFLVSEGWIRTHYLSKGTAPDRAAIDSVTTLLIGLIAPYIEE</sequence>
<dbReference type="Pfam" id="PF13972">
    <property type="entry name" value="TetR"/>
    <property type="match status" value="1"/>
</dbReference>
<dbReference type="GO" id="GO:0000976">
    <property type="term" value="F:transcription cis-regulatory region binding"/>
    <property type="evidence" value="ECO:0007669"/>
    <property type="project" value="TreeGrafter"/>
</dbReference>
<dbReference type="Gene3D" id="1.10.357.10">
    <property type="entry name" value="Tetracycline Repressor, domain 2"/>
    <property type="match status" value="1"/>
</dbReference>
<dbReference type="Proteomes" id="UP000013909">
    <property type="component" value="Unassembled WGS sequence"/>
</dbReference>